<organism evidence="4 5">
    <name type="scientific">Aspergillus awamori</name>
    <name type="common">Black koji mold</name>
    <dbReference type="NCBI Taxonomy" id="105351"/>
    <lineage>
        <taxon>Eukaryota</taxon>
        <taxon>Fungi</taxon>
        <taxon>Dikarya</taxon>
        <taxon>Ascomycota</taxon>
        <taxon>Pezizomycotina</taxon>
        <taxon>Eurotiomycetes</taxon>
        <taxon>Eurotiomycetidae</taxon>
        <taxon>Eurotiales</taxon>
        <taxon>Aspergillaceae</taxon>
        <taxon>Aspergillus</taxon>
    </lineage>
</organism>
<dbReference type="PRINTS" id="PR00081">
    <property type="entry name" value="GDHRDH"/>
</dbReference>
<dbReference type="GO" id="GO:0044550">
    <property type="term" value="P:secondary metabolite biosynthetic process"/>
    <property type="evidence" value="ECO:0007669"/>
    <property type="project" value="UniProtKB-ARBA"/>
</dbReference>
<dbReference type="FunFam" id="3.40.50.720:FF:000643">
    <property type="entry name" value="Short chain dehydrogenase/reductase family oxidoreductase, putative"/>
    <property type="match status" value="1"/>
</dbReference>
<dbReference type="SUPFAM" id="SSF51735">
    <property type="entry name" value="NAD(P)-binding Rossmann-fold domains"/>
    <property type="match status" value="1"/>
</dbReference>
<evidence type="ECO:0000256" key="1">
    <source>
        <dbReference type="ARBA" id="ARBA00006484"/>
    </source>
</evidence>
<dbReference type="Proteomes" id="UP000286921">
    <property type="component" value="Unassembled WGS sequence"/>
</dbReference>
<accession>A0A401KDQ5</accession>
<dbReference type="InterPro" id="IPR036291">
    <property type="entry name" value="NAD(P)-bd_dom_sf"/>
</dbReference>
<evidence type="ECO:0000313" key="4">
    <source>
        <dbReference type="EMBL" id="GCB17408.1"/>
    </source>
</evidence>
<dbReference type="Pfam" id="PF00106">
    <property type="entry name" value="adh_short"/>
    <property type="match status" value="1"/>
</dbReference>
<comment type="similarity">
    <text evidence="1">Belongs to the short-chain dehydrogenases/reductases (SDR) family.</text>
</comment>
<keyword evidence="2" id="KW-0521">NADP</keyword>
<name>A0A401KDQ5_ASPAW</name>
<dbReference type="GO" id="GO:0016616">
    <property type="term" value="F:oxidoreductase activity, acting on the CH-OH group of donors, NAD or NADP as acceptor"/>
    <property type="evidence" value="ECO:0007669"/>
    <property type="project" value="TreeGrafter"/>
</dbReference>
<evidence type="ECO:0000313" key="5">
    <source>
        <dbReference type="Proteomes" id="UP000286921"/>
    </source>
</evidence>
<gene>
    <name evidence="4" type="ORF">AAWM_00293</name>
</gene>
<dbReference type="AlphaFoldDB" id="A0A401KDQ5"/>
<protein>
    <submittedName>
        <fullName evidence="4">15-hydroxyprostaglandin dehydrogenase</fullName>
    </submittedName>
</protein>
<dbReference type="GO" id="GO:0005737">
    <property type="term" value="C:cytoplasm"/>
    <property type="evidence" value="ECO:0007669"/>
    <property type="project" value="TreeGrafter"/>
</dbReference>
<dbReference type="PANTHER" id="PTHR44229:SF4">
    <property type="entry name" value="15-HYDROXYPROSTAGLANDIN DEHYDROGENASE [NAD(+)]"/>
    <property type="match status" value="1"/>
</dbReference>
<comment type="caution">
    <text evidence="4">The sequence shown here is derived from an EMBL/GenBank/DDBJ whole genome shotgun (WGS) entry which is preliminary data.</text>
</comment>
<keyword evidence="3" id="KW-0560">Oxidoreductase</keyword>
<dbReference type="InterPro" id="IPR020904">
    <property type="entry name" value="Sc_DH/Rdtase_CS"/>
</dbReference>
<dbReference type="EMBL" id="BDHI01000001">
    <property type="protein sequence ID" value="GCB17408.1"/>
    <property type="molecule type" value="Genomic_DNA"/>
</dbReference>
<evidence type="ECO:0000256" key="2">
    <source>
        <dbReference type="ARBA" id="ARBA00022857"/>
    </source>
</evidence>
<dbReference type="STRING" id="105351.A0A401KDQ5"/>
<keyword evidence="5" id="KW-1185">Reference proteome</keyword>
<sequence>MRECCSLRDPHRSGVNYCLHLTLPHIPEAKNIRKLGLGRIGVSGPQFRLAIGLNDSQLLRDHPPEQARRNRPCSPAQNAVDQVSLRVTSSGQIGTFTEESTPRGSGQIGNDDLSSVLFRVRTTSRALVLGLVIQRHAHGADPGPVSNPSGTFIKMSFAVQGRSAIVTGAGSGINLSFAKLLLEHGCNVLFADLALRPEAQAIVDQYSSKAKTPRAVFQRTDVTDWQQLERMFEVAEREFGELDVVCPGAGIFEPHWTNFWRPPGTPESRDPRYGGRYALLDINLTHPIRTTQLAIAHFLRHGNKQRRKHIVHISSIAGQNPNFVAPIYVATKHGINGLVRSLAGLDQECGIRITAVAPGVIKTPLWTDHPEKLKVVNEGADAWVTPDEVAEVMLALIQQDKVSGIIGDQSGRGPQYPVSGGTILEVSKTVRSVEPFNDAGPGDRPGNTVSDNSALINETHGLLSQRGWGMPKL</sequence>
<reference evidence="4 5" key="1">
    <citation type="submission" date="2016-09" db="EMBL/GenBank/DDBJ databases">
        <title>Aspergillus awamori IFM 58123T.</title>
        <authorList>
            <person name="Kusuya Y."/>
            <person name="Shimizu M."/>
            <person name="Takahashi H."/>
            <person name="Yaguchi T."/>
        </authorList>
    </citation>
    <scope>NUCLEOTIDE SEQUENCE [LARGE SCALE GENOMIC DNA]</scope>
    <source>
        <strain evidence="4 5">IFM 58123</strain>
    </source>
</reference>
<dbReference type="InterPro" id="IPR002347">
    <property type="entry name" value="SDR_fam"/>
</dbReference>
<dbReference type="PROSITE" id="PS00061">
    <property type="entry name" value="ADH_SHORT"/>
    <property type="match status" value="1"/>
</dbReference>
<proteinExistence type="inferred from homology"/>
<dbReference type="Gene3D" id="3.40.50.720">
    <property type="entry name" value="NAD(P)-binding Rossmann-like Domain"/>
    <property type="match status" value="1"/>
</dbReference>
<evidence type="ECO:0000256" key="3">
    <source>
        <dbReference type="ARBA" id="ARBA00023002"/>
    </source>
</evidence>
<dbReference type="PANTHER" id="PTHR44229">
    <property type="entry name" value="15-HYDROXYPROSTAGLANDIN DEHYDROGENASE [NAD(+)]"/>
    <property type="match status" value="1"/>
</dbReference>